<dbReference type="PROSITE" id="PS51063">
    <property type="entry name" value="HTH_CRP_2"/>
    <property type="match status" value="1"/>
</dbReference>
<comment type="caution">
    <text evidence="6">The sequence shown here is derived from an EMBL/GenBank/DDBJ whole genome shotgun (WGS) entry which is preliminary data.</text>
</comment>
<dbReference type="SUPFAM" id="SSF46785">
    <property type="entry name" value="Winged helix' DNA-binding domain"/>
    <property type="match status" value="1"/>
</dbReference>
<dbReference type="Pfam" id="PF00027">
    <property type="entry name" value="cNMP_binding"/>
    <property type="match status" value="1"/>
</dbReference>
<evidence type="ECO:0000256" key="3">
    <source>
        <dbReference type="ARBA" id="ARBA00023163"/>
    </source>
</evidence>
<evidence type="ECO:0000256" key="1">
    <source>
        <dbReference type="ARBA" id="ARBA00023015"/>
    </source>
</evidence>
<dbReference type="SUPFAM" id="SSF51206">
    <property type="entry name" value="cAMP-binding domain-like"/>
    <property type="match status" value="1"/>
</dbReference>
<accession>A0A2Y9BGE9</accession>
<keyword evidence="3" id="KW-0804">Transcription</keyword>
<dbReference type="InterPro" id="IPR012318">
    <property type="entry name" value="HTH_CRP"/>
</dbReference>
<dbReference type="Proteomes" id="UP000245845">
    <property type="component" value="Unassembled WGS sequence"/>
</dbReference>
<reference evidence="6 7" key="1">
    <citation type="submission" date="2018-05" db="EMBL/GenBank/DDBJ databases">
        <title>The Hungate 1000. A catalogue of reference genomes from the rumen microbiome.</title>
        <authorList>
            <person name="Kelly W."/>
        </authorList>
    </citation>
    <scope>NUCLEOTIDE SEQUENCE [LARGE SCALE GENOMIC DNA]</scope>
    <source>
        <strain evidence="6 7">NLAE-zl-C242</strain>
    </source>
</reference>
<dbReference type="InterPro" id="IPR018490">
    <property type="entry name" value="cNMP-bd_dom_sf"/>
</dbReference>
<dbReference type="GO" id="GO:0006355">
    <property type="term" value="P:regulation of DNA-templated transcription"/>
    <property type="evidence" value="ECO:0007669"/>
    <property type="project" value="InterPro"/>
</dbReference>
<dbReference type="PROSITE" id="PS50042">
    <property type="entry name" value="CNMP_BINDING_3"/>
    <property type="match status" value="1"/>
</dbReference>
<evidence type="ECO:0000259" key="4">
    <source>
        <dbReference type="PROSITE" id="PS50042"/>
    </source>
</evidence>
<dbReference type="Pfam" id="PF13545">
    <property type="entry name" value="HTH_Crp_2"/>
    <property type="match status" value="1"/>
</dbReference>
<dbReference type="Gene3D" id="2.60.120.10">
    <property type="entry name" value="Jelly Rolls"/>
    <property type="match status" value="1"/>
</dbReference>
<evidence type="ECO:0000259" key="5">
    <source>
        <dbReference type="PROSITE" id="PS51063"/>
    </source>
</evidence>
<evidence type="ECO:0000313" key="7">
    <source>
        <dbReference type="Proteomes" id="UP000245845"/>
    </source>
</evidence>
<dbReference type="InterPro" id="IPR014710">
    <property type="entry name" value="RmlC-like_jellyroll"/>
</dbReference>
<evidence type="ECO:0000256" key="2">
    <source>
        <dbReference type="ARBA" id="ARBA00023125"/>
    </source>
</evidence>
<dbReference type="AlphaFoldDB" id="A0A2Y9BGE9"/>
<keyword evidence="2" id="KW-0238">DNA-binding</keyword>
<proteinExistence type="predicted"/>
<protein>
    <submittedName>
        <fullName evidence="6">CRP-like cAMP-binding protein</fullName>
    </submittedName>
</protein>
<dbReference type="InterPro" id="IPR000595">
    <property type="entry name" value="cNMP-bd_dom"/>
</dbReference>
<dbReference type="EMBL" id="QGDL01000002">
    <property type="protein sequence ID" value="PWJ31457.1"/>
    <property type="molecule type" value="Genomic_DNA"/>
</dbReference>
<feature type="domain" description="Cyclic nucleotide-binding" evidence="4">
    <location>
        <begin position="11"/>
        <end position="109"/>
    </location>
</feature>
<evidence type="ECO:0000313" key="6">
    <source>
        <dbReference type="EMBL" id="PWJ31457.1"/>
    </source>
</evidence>
<gene>
    <name evidence="6" type="ORF">A8806_102314</name>
</gene>
<dbReference type="GO" id="GO:0003677">
    <property type="term" value="F:DNA binding"/>
    <property type="evidence" value="ECO:0007669"/>
    <property type="project" value="UniProtKB-KW"/>
</dbReference>
<keyword evidence="1" id="KW-0805">Transcription regulation</keyword>
<keyword evidence="7" id="KW-1185">Reference proteome</keyword>
<dbReference type="OrthoDB" id="9774616at2"/>
<dbReference type="InterPro" id="IPR036390">
    <property type="entry name" value="WH_DNA-bd_sf"/>
</dbReference>
<dbReference type="CDD" id="cd00038">
    <property type="entry name" value="CAP_ED"/>
    <property type="match status" value="1"/>
</dbReference>
<feature type="domain" description="HTH crp-type" evidence="5">
    <location>
        <begin position="152"/>
        <end position="220"/>
    </location>
</feature>
<dbReference type="RefSeq" id="WP_109730156.1">
    <property type="nucleotide sequence ID" value="NZ_BAAACK010000006.1"/>
</dbReference>
<sequence length="222" mass="25132">MDYQFIADTELFKGCTKQEAEEMLGCLGAQEKSFPKEYTIFHAGQAIHKMGLLLSGGIHIVRTDVWGNQNIIGNIMPGEVFAETYACISEEPMFADVIAVRPSEVLFLDVWKVMSTCASSCSHHQRLIRNLVTIMASKNLNLTQKINHITPKTIRERLLSYLSQEALRQGGQSVVIPFNRQQLADYLSVERSALSAELSRMQKDGLLTYKKNQFRLETRSEE</sequence>
<name>A0A2Y9BGE9_9FIRM</name>
<organism evidence="6 7">
    <name type="scientific">Faecalicatena orotica</name>
    <dbReference type="NCBI Taxonomy" id="1544"/>
    <lineage>
        <taxon>Bacteria</taxon>
        <taxon>Bacillati</taxon>
        <taxon>Bacillota</taxon>
        <taxon>Clostridia</taxon>
        <taxon>Lachnospirales</taxon>
        <taxon>Lachnospiraceae</taxon>
        <taxon>Faecalicatena</taxon>
    </lineage>
</organism>